<evidence type="ECO:0000256" key="6">
    <source>
        <dbReference type="PIRSR" id="PIRSR000429-1"/>
    </source>
</evidence>
<evidence type="ECO:0000256" key="3">
    <source>
        <dbReference type="ARBA" id="ARBA00022679"/>
    </source>
</evidence>
<dbReference type="PANTHER" id="PTHR18919">
    <property type="entry name" value="ACETYL-COA C-ACYLTRANSFERASE"/>
    <property type="match status" value="1"/>
</dbReference>
<dbReference type="Pfam" id="PF00108">
    <property type="entry name" value="Thiolase_N"/>
    <property type="match status" value="1"/>
</dbReference>
<dbReference type="InterPro" id="IPR020617">
    <property type="entry name" value="Thiolase_C"/>
</dbReference>
<evidence type="ECO:0000256" key="1">
    <source>
        <dbReference type="ARBA" id="ARBA00010982"/>
    </source>
</evidence>
<keyword evidence="11" id="KW-1185">Reference proteome</keyword>
<dbReference type="InterPro" id="IPR002155">
    <property type="entry name" value="Thiolase"/>
</dbReference>
<feature type="domain" description="Thiolase N-terminal" evidence="8">
    <location>
        <begin position="9"/>
        <end position="258"/>
    </location>
</feature>
<dbReference type="InterPro" id="IPR016039">
    <property type="entry name" value="Thiolase-like"/>
</dbReference>
<dbReference type="RefSeq" id="WP_129402360.1">
    <property type="nucleotide sequence ID" value="NZ_SDWT01000007.1"/>
</dbReference>
<reference evidence="10 11" key="1">
    <citation type="submission" date="2019-01" db="EMBL/GenBank/DDBJ databases">
        <title>Novel species of Nocardioides.</title>
        <authorList>
            <person name="Liu Q."/>
            <person name="Xin Y.-H."/>
        </authorList>
    </citation>
    <scope>NUCLEOTIDE SEQUENCE [LARGE SCALE GENOMIC DNA]</scope>
    <source>
        <strain evidence="10 11">CGMCC 4.6882</strain>
    </source>
</reference>
<dbReference type="Pfam" id="PF02803">
    <property type="entry name" value="Thiolase_C"/>
    <property type="match status" value="1"/>
</dbReference>
<evidence type="ECO:0000256" key="7">
    <source>
        <dbReference type="RuleBase" id="RU003557"/>
    </source>
</evidence>
<dbReference type="InterPro" id="IPR020616">
    <property type="entry name" value="Thiolase_N"/>
</dbReference>
<dbReference type="EC" id="2.3.1.9" evidence="2"/>
<dbReference type="PROSITE" id="PS00099">
    <property type="entry name" value="THIOLASE_3"/>
    <property type="match status" value="1"/>
</dbReference>
<feature type="active site" description="Proton acceptor" evidence="6">
    <location>
        <position position="346"/>
    </location>
</feature>
<feature type="active site" description="Proton acceptor" evidence="6">
    <location>
        <position position="376"/>
    </location>
</feature>
<dbReference type="AlphaFoldDB" id="A0A4Q2RM77"/>
<feature type="active site" description="Acyl-thioester intermediate" evidence="6">
    <location>
        <position position="92"/>
    </location>
</feature>
<dbReference type="OrthoDB" id="4440515at2"/>
<protein>
    <recommendedName>
        <fullName evidence="5">Probable acetyl-CoA acetyltransferase</fullName>
        <ecNumber evidence="2">2.3.1.9</ecNumber>
    </recommendedName>
</protein>
<name>A0A4Q2RM77_9ACTN</name>
<evidence type="ECO:0000259" key="9">
    <source>
        <dbReference type="Pfam" id="PF02803"/>
    </source>
</evidence>
<dbReference type="PANTHER" id="PTHR18919:SF107">
    <property type="entry name" value="ACETYL-COA ACETYLTRANSFERASE, CYTOSOLIC"/>
    <property type="match status" value="1"/>
</dbReference>
<organism evidence="10 11">
    <name type="scientific">Nocardioides oleivorans</name>
    <dbReference type="NCBI Taxonomy" id="273676"/>
    <lineage>
        <taxon>Bacteria</taxon>
        <taxon>Bacillati</taxon>
        <taxon>Actinomycetota</taxon>
        <taxon>Actinomycetes</taxon>
        <taxon>Propionibacteriales</taxon>
        <taxon>Nocardioidaceae</taxon>
        <taxon>Nocardioides</taxon>
    </lineage>
</organism>
<dbReference type="PIRSF" id="PIRSF000429">
    <property type="entry name" value="Ac-CoA_Ac_transf"/>
    <property type="match status" value="1"/>
</dbReference>
<sequence length="391" mass="40310">MTSHDAFVYAYARTPFGRFGGGLSDRRPDDLAAAVVSDVLGRAPGLDPADISDVFWGCANQAGEDNRNVGRMAVLLAGLPTSVPATTVNRLCGSSLDAAIQGSRAIESGDADVVLVGGVESMTRAPWVLPKPSRAFPAGSAELVSTTLGWRLVNPAMPAEWTVSLGECNELLGERFGISRERQDEFAARSHQLAAAAWDEGFYDGWVVPVGDVVRDEGVRPDSSLEKLAGLKPSFRPDGTITAGNASPLSDGASAVLLGASGAVPGLDPVARIAGRGVFANDPQDFGYAPVEAVDRALARAGITWSDVSAVELNEAFAVQSLACLDAWPVDASLVNAKGGALAIGHPLGASGGRVLATLAERLRVSGDRWGVAAICIGVGQGLAVVLENAA</sequence>
<evidence type="ECO:0000259" key="8">
    <source>
        <dbReference type="Pfam" id="PF00108"/>
    </source>
</evidence>
<keyword evidence="3 7" id="KW-0808">Transferase</keyword>
<dbReference type="GO" id="GO:0003985">
    <property type="term" value="F:acetyl-CoA C-acetyltransferase activity"/>
    <property type="evidence" value="ECO:0007669"/>
    <property type="project" value="UniProtKB-EC"/>
</dbReference>
<dbReference type="FunFam" id="3.40.47.10:FF:000010">
    <property type="entry name" value="Acetyl-CoA acetyltransferase (Thiolase)"/>
    <property type="match status" value="1"/>
</dbReference>
<evidence type="ECO:0000313" key="10">
    <source>
        <dbReference type="EMBL" id="RYB89931.1"/>
    </source>
</evidence>
<keyword evidence="4 7" id="KW-0012">Acyltransferase</keyword>
<gene>
    <name evidence="10" type="ORF">EUA93_21275</name>
</gene>
<dbReference type="Gene3D" id="3.40.47.10">
    <property type="match status" value="1"/>
</dbReference>
<dbReference type="PROSITE" id="PS00737">
    <property type="entry name" value="THIOLASE_2"/>
    <property type="match status" value="1"/>
</dbReference>
<dbReference type="NCBIfam" id="TIGR01930">
    <property type="entry name" value="AcCoA-C-Actrans"/>
    <property type="match status" value="1"/>
</dbReference>
<dbReference type="Proteomes" id="UP000294071">
    <property type="component" value="Unassembled WGS sequence"/>
</dbReference>
<dbReference type="InterPro" id="IPR020610">
    <property type="entry name" value="Thiolase_AS"/>
</dbReference>
<evidence type="ECO:0000256" key="2">
    <source>
        <dbReference type="ARBA" id="ARBA00012705"/>
    </source>
</evidence>
<dbReference type="EMBL" id="SDWT01000007">
    <property type="protein sequence ID" value="RYB89931.1"/>
    <property type="molecule type" value="Genomic_DNA"/>
</dbReference>
<evidence type="ECO:0000256" key="4">
    <source>
        <dbReference type="ARBA" id="ARBA00023315"/>
    </source>
</evidence>
<dbReference type="SUPFAM" id="SSF53901">
    <property type="entry name" value="Thiolase-like"/>
    <property type="match status" value="2"/>
</dbReference>
<comment type="similarity">
    <text evidence="1 7">Belongs to the thiolase-like superfamily. Thiolase family.</text>
</comment>
<dbReference type="CDD" id="cd00751">
    <property type="entry name" value="thiolase"/>
    <property type="match status" value="1"/>
</dbReference>
<evidence type="ECO:0000256" key="5">
    <source>
        <dbReference type="ARBA" id="ARBA00040529"/>
    </source>
</evidence>
<dbReference type="InterPro" id="IPR020613">
    <property type="entry name" value="Thiolase_CS"/>
</dbReference>
<proteinExistence type="inferred from homology"/>
<evidence type="ECO:0000313" key="11">
    <source>
        <dbReference type="Proteomes" id="UP000294071"/>
    </source>
</evidence>
<feature type="domain" description="Thiolase C-terminal" evidence="9">
    <location>
        <begin position="268"/>
        <end position="388"/>
    </location>
</feature>
<comment type="caution">
    <text evidence="10">The sequence shown here is derived from an EMBL/GenBank/DDBJ whole genome shotgun (WGS) entry which is preliminary data.</text>
</comment>
<accession>A0A4Q2RM77</accession>